<evidence type="ECO:0000313" key="2">
    <source>
        <dbReference type="EMBL" id="CAP85855.1"/>
    </source>
</evidence>
<feature type="compositionally biased region" description="Low complexity" evidence="1">
    <location>
        <begin position="51"/>
        <end position="63"/>
    </location>
</feature>
<sequence>MVYIELALPTTKYYGIRSRKGIVNRRNTLIKESASKILYRSPYKRPSESLGTTRSFTTTTRGSIKPIDTKPRRNTKVTKSGKVDISKFPPPLSSPKALGGIGGDSNSDSDSNSNSNSSAAGDNSGIASGDSSVGVGIVIAGPAGIGRDTRAAIGVSYIFYFLSRPPLFIYRLKPTLYYIDPKRTGVDYTANKYTFYKYITLFAASSLITSLSKRAISPSKAPINPITIPPAKDKGKGKAILVSASLAKAGSTITTPFKSIKKYIANNAPSGKDKGLKKDRGRIITIKGNSIRAPKRLNSYYSSFINIESSARVPNYILSNFYFTLFLIRT</sequence>
<name>B6HEG2_PENRW</name>
<reference evidence="2 3" key="1">
    <citation type="journal article" date="2008" name="Nat. Biotechnol.">
        <title>Genome sequencing and analysis of the filamentous fungus Penicillium chrysogenum.</title>
        <authorList>
            <person name="van den Berg M.A."/>
            <person name="Albang R."/>
            <person name="Albermann K."/>
            <person name="Badger J.H."/>
            <person name="Daran J.-M."/>
            <person name="Driessen A.J.M."/>
            <person name="Garcia-Estrada C."/>
            <person name="Fedorova N.D."/>
            <person name="Harris D.M."/>
            <person name="Heijne W.H.M."/>
            <person name="Joardar V.S."/>
            <person name="Kiel J.A.K.W."/>
            <person name="Kovalchuk A."/>
            <person name="Martin J.F."/>
            <person name="Nierman W.C."/>
            <person name="Nijland J.G."/>
            <person name="Pronk J.T."/>
            <person name="Roubos J.A."/>
            <person name="van der Klei I.J."/>
            <person name="van Peij N.N.M.E."/>
            <person name="Veenhuis M."/>
            <person name="von Doehren H."/>
            <person name="Wagner C."/>
            <person name="Wortman J.R."/>
            <person name="Bovenberg R.A.L."/>
        </authorList>
    </citation>
    <scope>NUCLEOTIDE SEQUENCE [LARGE SCALE GENOMIC DNA]</scope>
    <source>
        <strain evidence="3">ATCC 28089 / DSM 1075 / NRRL 1951 / Wisconsin 54-1255</strain>
    </source>
</reference>
<dbReference type="Proteomes" id="UP000000724">
    <property type="component" value="Contig Pc00c20"/>
</dbReference>
<dbReference type="EMBL" id="AM920435">
    <property type="protein sequence ID" value="CAP85855.1"/>
    <property type="molecule type" value="Genomic_DNA"/>
</dbReference>
<dbReference type="OMA" id="IDWRINK"/>
<feature type="compositionally biased region" description="Low complexity" evidence="1">
    <location>
        <begin position="104"/>
        <end position="125"/>
    </location>
</feature>
<feature type="region of interest" description="Disordered" evidence="1">
    <location>
        <begin position="44"/>
        <end position="125"/>
    </location>
</feature>
<proteinExistence type="predicted"/>
<protein>
    <submittedName>
        <fullName evidence="2">Uncharacterized protein</fullName>
    </submittedName>
</protein>
<evidence type="ECO:0000313" key="3">
    <source>
        <dbReference type="Proteomes" id="UP000000724"/>
    </source>
</evidence>
<dbReference type="HOGENOM" id="CLU_072856_0_0_1"/>
<evidence type="ECO:0000256" key="1">
    <source>
        <dbReference type="SAM" id="MobiDB-lite"/>
    </source>
</evidence>
<organism evidence="2 3">
    <name type="scientific">Penicillium rubens (strain ATCC 28089 / DSM 1075 / NRRL 1951 / Wisconsin 54-1255)</name>
    <name type="common">Penicillium chrysogenum</name>
    <dbReference type="NCBI Taxonomy" id="500485"/>
    <lineage>
        <taxon>Eukaryota</taxon>
        <taxon>Fungi</taxon>
        <taxon>Dikarya</taxon>
        <taxon>Ascomycota</taxon>
        <taxon>Pezizomycotina</taxon>
        <taxon>Eurotiomycetes</taxon>
        <taxon>Eurotiomycetidae</taxon>
        <taxon>Eurotiales</taxon>
        <taxon>Aspergillaceae</taxon>
        <taxon>Penicillium</taxon>
        <taxon>Penicillium chrysogenum species complex</taxon>
    </lineage>
</organism>
<dbReference type="VEuPathDB" id="FungiDB:PCH_Pc20g05260"/>
<gene>
    <name evidence="2" type="ORF">Pc20g05260</name>
    <name evidence="2" type="ORF">PCH_Pc20g05260</name>
</gene>
<keyword evidence="3" id="KW-1185">Reference proteome</keyword>
<accession>B6HEG2</accession>
<dbReference type="AlphaFoldDB" id="B6HEG2"/>